<comment type="caution">
    <text evidence="7">The sequence shown here is derived from an EMBL/GenBank/DDBJ whole genome shotgun (WGS) entry which is preliminary data.</text>
</comment>
<evidence type="ECO:0000256" key="2">
    <source>
        <dbReference type="ARBA" id="ARBA00022475"/>
    </source>
</evidence>
<keyword evidence="2" id="KW-1003">Cell membrane</keyword>
<keyword evidence="3 6" id="KW-0812">Transmembrane</keyword>
<evidence type="ECO:0000256" key="1">
    <source>
        <dbReference type="ARBA" id="ARBA00004651"/>
    </source>
</evidence>
<feature type="transmembrane region" description="Helical" evidence="6">
    <location>
        <begin position="223"/>
        <end position="241"/>
    </location>
</feature>
<dbReference type="PANTHER" id="PTHR30250:SF11">
    <property type="entry name" value="O-ANTIGEN TRANSPORTER-RELATED"/>
    <property type="match status" value="1"/>
</dbReference>
<feature type="transmembrane region" description="Helical" evidence="6">
    <location>
        <begin position="305"/>
        <end position="328"/>
    </location>
</feature>
<feature type="transmembrane region" description="Helical" evidence="6">
    <location>
        <begin position="179"/>
        <end position="202"/>
    </location>
</feature>
<feature type="transmembrane region" description="Helical" evidence="6">
    <location>
        <begin position="261"/>
        <end position="284"/>
    </location>
</feature>
<dbReference type="InterPro" id="IPR050833">
    <property type="entry name" value="Poly_Biosynth_Transport"/>
</dbReference>
<evidence type="ECO:0000256" key="4">
    <source>
        <dbReference type="ARBA" id="ARBA00022989"/>
    </source>
</evidence>
<reference evidence="7 8" key="1">
    <citation type="submission" date="2021-05" db="EMBL/GenBank/DDBJ databases">
        <title>A Polyphasic approach of four new species of the genus Ohtaekwangia: Ohtaekwangia histidinii sp. nov., Ohtaekwangia cretensis sp. nov., Ohtaekwangia indiensis sp. nov., Ohtaekwangia reichenbachii sp. nov. from diverse environment.</title>
        <authorList>
            <person name="Octaviana S."/>
        </authorList>
    </citation>
    <scope>NUCLEOTIDE SEQUENCE [LARGE SCALE GENOMIC DNA]</scope>
    <source>
        <strain evidence="7 8">PWU5</strain>
    </source>
</reference>
<dbReference type="Proteomes" id="UP001319080">
    <property type="component" value="Unassembled WGS sequence"/>
</dbReference>
<evidence type="ECO:0000313" key="8">
    <source>
        <dbReference type="Proteomes" id="UP001319080"/>
    </source>
</evidence>
<evidence type="ECO:0000313" key="7">
    <source>
        <dbReference type="EMBL" id="MBT1712205.1"/>
    </source>
</evidence>
<gene>
    <name evidence="7" type="ORF">KK062_28445</name>
</gene>
<comment type="subcellular location">
    <subcellularLocation>
        <location evidence="1">Cell membrane</location>
        <topology evidence="1">Multi-pass membrane protein</topology>
    </subcellularLocation>
</comment>
<organism evidence="7 8">
    <name type="scientific">Dawidia cretensis</name>
    <dbReference type="NCBI Taxonomy" id="2782350"/>
    <lineage>
        <taxon>Bacteria</taxon>
        <taxon>Pseudomonadati</taxon>
        <taxon>Bacteroidota</taxon>
        <taxon>Cytophagia</taxon>
        <taxon>Cytophagales</taxon>
        <taxon>Chryseotaleaceae</taxon>
        <taxon>Dawidia</taxon>
    </lineage>
</organism>
<dbReference type="GO" id="GO:0005886">
    <property type="term" value="C:plasma membrane"/>
    <property type="evidence" value="ECO:0007669"/>
    <property type="project" value="UniProtKB-SubCell"/>
</dbReference>
<feature type="transmembrane region" description="Helical" evidence="6">
    <location>
        <begin position="20"/>
        <end position="39"/>
    </location>
</feature>
<evidence type="ECO:0000256" key="5">
    <source>
        <dbReference type="ARBA" id="ARBA00023136"/>
    </source>
</evidence>
<dbReference type="RefSeq" id="WP_254087772.1">
    <property type="nucleotide sequence ID" value="NZ_JAHESE010000054.1"/>
</dbReference>
<feature type="transmembrane region" description="Helical" evidence="6">
    <location>
        <begin position="371"/>
        <end position="390"/>
    </location>
</feature>
<proteinExistence type="predicted"/>
<dbReference type="EMBL" id="JAHESE010000054">
    <property type="protein sequence ID" value="MBT1712205.1"/>
    <property type="molecule type" value="Genomic_DNA"/>
</dbReference>
<feature type="transmembrane region" description="Helical" evidence="6">
    <location>
        <begin position="396"/>
        <end position="417"/>
    </location>
</feature>
<feature type="transmembrane region" description="Helical" evidence="6">
    <location>
        <begin position="51"/>
        <end position="73"/>
    </location>
</feature>
<evidence type="ECO:0000256" key="6">
    <source>
        <dbReference type="SAM" id="Phobius"/>
    </source>
</evidence>
<dbReference type="AlphaFoldDB" id="A0AAP2E359"/>
<keyword evidence="4 6" id="KW-1133">Transmembrane helix</keyword>
<evidence type="ECO:0000256" key="3">
    <source>
        <dbReference type="ARBA" id="ARBA00022692"/>
    </source>
</evidence>
<feature type="transmembrane region" description="Helical" evidence="6">
    <location>
        <begin position="152"/>
        <end position="173"/>
    </location>
</feature>
<feature type="transmembrane region" description="Helical" evidence="6">
    <location>
        <begin position="340"/>
        <end position="359"/>
    </location>
</feature>
<name>A0AAP2E359_9BACT</name>
<protein>
    <submittedName>
        <fullName evidence="7">Polysaccharide biosynthesis C-terminal domain-containing protein</fullName>
    </submittedName>
</protein>
<feature type="transmembrane region" description="Helical" evidence="6">
    <location>
        <begin position="101"/>
        <end position="131"/>
    </location>
</feature>
<keyword evidence="8" id="KW-1185">Reference proteome</keyword>
<dbReference type="PANTHER" id="PTHR30250">
    <property type="entry name" value="PST FAMILY PREDICTED COLANIC ACID TRANSPORTER"/>
    <property type="match status" value="1"/>
</dbReference>
<accession>A0AAP2E359</accession>
<keyword evidence="5 6" id="KW-0472">Membrane</keyword>
<sequence>MPNIANFLKGISFENVKGTLFNFGFRAGGIFAKFLLVVYISKEMSLEALGLYNIVAVTVAWSVYVIGFEFYAYSLRHIVGESPDVISRHVFNQMAFHITGFSFLLVLSPFLVVLDFVPLVVLHYFILITIFDQMSQECFRILIALERSQFANFIYLIKSGLWVYPLLLLPLVFGIDIHIHLILGSWLAGTVLSFLFGMWKLWTLRLLRFRSVRLDWPWIKQGIIVAFPFLIISIAQITMDFADRYLIDYFLGKTAVGIYSFYYGIASVPTTLITSVLVAQYYPRVINVYKFDRPEAEKRDVIKRFLWQCIGLAIITSVAALALINLLLDYVNRKELLDQISLFYLMLLQVIMFAVQVVVQTILYAKHFDRALLYSALTGAVANVVLNILLIPVLGLYGATLSTIVAMLLILTIRTIVYYTQKKTDHEGI</sequence>